<evidence type="ECO:0000313" key="4">
    <source>
        <dbReference type="EMBL" id="PHH80798.1"/>
    </source>
</evidence>
<feature type="signal peptide" evidence="3">
    <location>
        <begin position="1"/>
        <end position="20"/>
    </location>
</feature>
<gene>
    <name evidence="4" type="ORF">CDD80_6888</name>
</gene>
<proteinExistence type="predicted"/>
<feature type="transmembrane region" description="Helical" evidence="2">
    <location>
        <begin position="165"/>
        <end position="183"/>
    </location>
</feature>
<keyword evidence="3" id="KW-0732">Signal</keyword>
<evidence type="ECO:0000256" key="2">
    <source>
        <dbReference type="SAM" id="Phobius"/>
    </source>
</evidence>
<feature type="transmembrane region" description="Helical" evidence="2">
    <location>
        <begin position="211"/>
        <end position="232"/>
    </location>
</feature>
<keyword evidence="2" id="KW-1133">Transmembrane helix</keyword>
<dbReference type="AlphaFoldDB" id="A0A2C5YRT9"/>
<organism evidence="4 5">
    <name type="scientific">Ophiocordyceps camponoti-rufipedis</name>
    <dbReference type="NCBI Taxonomy" id="2004952"/>
    <lineage>
        <taxon>Eukaryota</taxon>
        <taxon>Fungi</taxon>
        <taxon>Dikarya</taxon>
        <taxon>Ascomycota</taxon>
        <taxon>Pezizomycotina</taxon>
        <taxon>Sordariomycetes</taxon>
        <taxon>Hypocreomycetidae</taxon>
        <taxon>Hypocreales</taxon>
        <taxon>Ophiocordycipitaceae</taxon>
        <taxon>Ophiocordyceps</taxon>
    </lineage>
</organism>
<keyword evidence="5" id="KW-1185">Reference proteome</keyword>
<protein>
    <submittedName>
        <fullName evidence="4">Uncharacterized protein</fullName>
    </submittedName>
</protein>
<dbReference type="Proteomes" id="UP000226431">
    <property type="component" value="Unassembled WGS sequence"/>
</dbReference>
<evidence type="ECO:0000256" key="1">
    <source>
        <dbReference type="SAM" id="MobiDB-lite"/>
    </source>
</evidence>
<feature type="chain" id="PRO_5012925690" evidence="3">
    <location>
        <begin position="21"/>
        <end position="402"/>
    </location>
</feature>
<evidence type="ECO:0000313" key="5">
    <source>
        <dbReference type="Proteomes" id="UP000226431"/>
    </source>
</evidence>
<reference evidence="4 5" key="1">
    <citation type="submission" date="2017-06" db="EMBL/GenBank/DDBJ databases">
        <title>Ant-infecting Ophiocordyceps genomes reveal a high diversity of potential behavioral manipulation genes and a possible major role for enterotoxins.</title>
        <authorList>
            <person name="De Bekker C."/>
            <person name="Evans H.C."/>
            <person name="Brachmann A."/>
            <person name="Hughes D.P."/>
        </authorList>
    </citation>
    <scope>NUCLEOTIDE SEQUENCE [LARGE SCALE GENOMIC DNA]</scope>
    <source>
        <strain evidence="4 5">Map16</strain>
    </source>
</reference>
<sequence length="402" mass="43376">MAPTTRILALMACVAGLTLGLPASPSEGSCTRDDLFTSLSDHGRSFCSSVVQMSVCFDGDVWEGGFEYGVEVGGGGDGYDYGDGDGDWECFCGDDGVGVCYGDGGIADGGGGFVDVGGDGIVLELVEEWRAFHGFDGPFEGSQFDVVGGVDGFDDGFDGGSGLDVGGVFWLGFFGVFGGIVWLDGDGFVWGVVGAGFIGFVGVVFRHGFVSFIGSIVFLGFFGSISFVWTLLGLSSISFVWTIFRHGFLSFIWIVFRPGFLTFIRNIVKPSLVTLIRTIIKLGFHGFPTVSLIRFISFTRPISLRSINLIVQRPQLNCPSCTPINRTLHSIKPEPQLNQSLHRSVFLHARLLRSHLKPGPNRNVQPRRVRIDKPGSSRPPGLIDVILDFALLVRSLDELTSK</sequence>
<feature type="transmembrane region" description="Helical" evidence="2">
    <location>
        <begin position="239"/>
        <end position="256"/>
    </location>
</feature>
<keyword evidence="2" id="KW-0472">Membrane</keyword>
<name>A0A2C5YRT9_9HYPO</name>
<accession>A0A2C5YRT9</accession>
<dbReference type="EMBL" id="NJES01000008">
    <property type="protein sequence ID" value="PHH80798.1"/>
    <property type="molecule type" value="Genomic_DNA"/>
</dbReference>
<evidence type="ECO:0000256" key="3">
    <source>
        <dbReference type="SAM" id="SignalP"/>
    </source>
</evidence>
<comment type="caution">
    <text evidence="4">The sequence shown here is derived from an EMBL/GenBank/DDBJ whole genome shotgun (WGS) entry which is preliminary data.</text>
</comment>
<feature type="transmembrane region" description="Helical" evidence="2">
    <location>
        <begin position="188"/>
        <end position="205"/>
    </location>
</feature>
<feature type="region of interest" description="Disordered" evidence="1">
    <location>
        <begin position="357"/>
        <end position="376"/>
    </location>
</feature>
<keyword evidence="2" id="KW-0812">Transmembrane</keyword>